<keyword evidence="8" id="KW-1185">Reference proteome</keyword>
<dbReference type="CDD" id="cd07185">
    <property type="entry name" value="OmpA_C-like"/>
    <property type="match status" value="1"/>
</dbReference>
<dbReference type="Gene3D" id="3.30.1330.60">
    <property type="entry name" value="OmpA-like domain"/>
    <property type="match status" value="1"/>
</dbReference>
<gene>
    <name evidence="7" type="ORF">ABID12_001791</name>
</gene>
<evidence type="ECO:0000256" key="3">
    <source>
        <dbReference type="ARBA" id="ARBA00023237"/>
    </source>
</evidence>
<feature type="domain" description="OmpA-like" evidence="6">
    <location>
        <begin position="212"/>
        <end position="328"/>
    </location>
</feature>
<dbReference type="EMBL" id="JBEPLY010000005">
    <property type="protein sequence ID" value="MET3599851.1"/>
    <property type="molecule type" value="Genomic_DNA"/>
</dbReference>
<dbReference type="PRINTS" id="PR01021">
    <property type="entry name" value="OMPADOMAIN"/>
</dbReference>
<organism evidence="7 8">
    <name type="scientific">Martelella mangrovi</name>
    <dbReference type="NCBI Taxonomy" id="1397477"/>
    <lineage>
        <taxon>Bacteria</taxon>
        <taxon>Pseudomonadati</taxon>
        <taxon>Pseudomonadota</taxon>
        <taxon>Alphaproteobacteria</taxon>
        <taxon>Hyphomicrobiales</taxon>
        <taxon>Aurantimonadaceae</taxon>
        <taxon>Martelella</taxon>
    </lineage>
</organism>
<dbReference type="SUPFAM" id="SSF103088">
    <property type="entry name" value="OmpA-like"/>
    <property type="match status" value="1"/>
</dbReference>
<comment type="subcellular location">
    <subcellularLocation>
        <location evidence="1">Cell outer membrane</location>
    </subcellularLocation>
</comment>
<protein>
    <submittedName>
        <fullName evidence="7">Outer membrane protein OmpA-like peptidoglycan-associated protein</fullName>
    </submittedName>
</protein>
<keyword evidence="2 4" id="KW-0472">Membrane</keyword>
<evidence type="ECO:0000256" key="4">
    <source>
        <dbReference type="PROSITE-ProRule" id="PRU00473"/>
    </source>
</evidence>
<name>A0ABV2IAR3_9HYPH</name>
<dbReference type="PANTHER" id="PTHR30329">
    <property type="entry name" value="STATOR ELEMENT OF FLAGELLAR MOTOR COMPLEX"/>
    <property type="match status" value="1"/>
</dbReference>
<evidence type="ECO:0000259" key="6">
    <source>
        <dbReference type="PROSITE" id="PS51123"/>
    </source>
</evidence>
<dbReference type="InterPro" id="IPR050330">
    <property type="entry name" value="Bact_OuterMem_StrucFunc"/>
</dbReference>
<comment type="caution">
    <text evidence="7">The sequence shown here is derived from an EMBL/GenBank/DDBJ whole genome shotgun (WGS) entry which is preliminary data.</text>
</comment>
<accession>A0ABV2IAR3</accession>
<evidence type="ECO:0000256" key="2">
    <source>
        <dbReference type="ARBA" id="ARBA00023136"/>
    </source>
</evidence>
<evidence type="ECO:0000256" key="1">
    <source>
        <dbReference type="ARBA" id="ARBA00004442"/>
    </source>
</evidence>
<dbReference type="PROSITE" id="PS51123">
    <property type="entry name" value="OMPA_2"/>
    <property type="match status" value="1"/>
</dbReference>
<dbReference type="RefSeq" id="WP_354433938.1">
    <property type="nucleotide sequence ID" value="NZ_JBEPLY010000005.1"/>
</dbReference>
<dbReference type="InterPro" id="IPR006665">
    <property type="entry name" value="OmpA-like"/>
</dbReference>
<evidence type="ECO:0000256" key="5">
    <source>
        <dbReference type="SAM" id="SignalP"/>
    </source>
</evidence>
<feature type="signal peptide" evidence="5">
    <location>
        <begin position="1"/>
        <end position="21"/>
    </location>
</feature>
<sequence>MLHKFAALGVALVCLATPALADEADIKGSQDHPLVSRMPGTHIIGYHTSDYQEFMIATGPKAEGEDLPPVERFEGQSTVITYLADEKSLSALAIFRNFEKAFAQAGFEETFTCKSDAECGEKFVTQLYWYGDPQRQGQNPRLDAPNRHGDRHTYYYWSGTGEAESGDYVISLLVAQHSAMNFPAVVVLDISKPEALDDDQITINTEAMTGDMEKDGHVVLDGVFFDFDKATLTPDSEPALTVIADYLNANPERKFFVVGHTDIEGGLDYNRALSRERADAVIDALVKDYGVAAAQMMAVGIGPVAPVTSNETETGRAENRRVELVAQD</sequence>
<keyword evidence="3" id="KW-0998">Cell outer membrane</keyword>
<reference evidence="7 8" key="1">
    <citation type="submission" date="2024-06" db="EMBL/GenBank/DDBJ databases">
        <title>Genomic Encyclopedia of Type Strains, Phase IV (KMG-IV): sequencing the most valuable type-strain genomes for metagenomic binning, comparative biology and taxonomic classification.</title>
        <authorList>
            <person name="Goeker M."/>
        </authorList>
    </citation>
    <scope>NUCLEOTIDE SEQUENCE [LARGE SCALE GENOMIC DNA]</scope>
    <source>
        <strain evidence="7 8">DSM 28102</strain>
    </source>
</reference>
<evidence type="ECO:0000313" key="8">
    <source>
        <dbReference type="Proteomes" id="UP001549164"/>
    </source>
</evidence>
<dbReference type="Pfam" id="PF00691">
    <property type="entry name" value="OmpA"/>
    <property type="match status" value="1"/>
</dbReference>
<dbReference type="InterPro" id="IPR006664">
    <property type="entry name" value="OMP_bac"/>
</dbReference>
<feature type="chain" id="PRO_5047379291" evidence="5">
    <location>
        <begin position="22"/>
        <end position="328"/>
    </location>
</feature>
<dbReference type="PANTHER" id="PTHR30329:SF21">
    <property type="entry name" value="LIPOPROTEIN YIAD-RELATED"/>
    <property type="match status" value="1"/>
</dbReference>
<proteinExistence type="predicted"/>
<dbReference type="Proteomes" id="UP001549164">
    <property type="component" value="Unassembled WGS sequence"/>
</dbReference>
<dbReference type="InterPro" id="IPR036737">
    <property type="entry name" value="OmpA-like_sf"/>
</dbReference>
<keyword evidence="5" id="KW-0732">Signal</keyword>
<evidence type="ECO:0000313" key="7">
    <source>
        <dbReference type="EMBL" id="MET3599851.1"/>
    </source>
</evidence>